<dbReference type="Proteomes" id="UP001231189">
    <property type="component" value="Unassembled WGS sequence"/>
</dbReference>
<keyword evidence="4" id="KW-1185">Reference proteome</keyword>
<feature type="region of interest" description="Disordered" evidence="1">
    <location>
        <begin position="575"/>
        <end position="640"/>
    </location>
</feature>
<organism evidence="3 4">
    <name type="scientific">Lolium multiflorum</name>
    <name type="common">Italian ryegrass</name>
    <name type="synonym">Lolium perenne subsp. multiflorum</name>
    <dbReference type="NCBI Taxonomy" id="4521"/>
    <lineage>
        <taxon>Eukaryota</taxon>
        <taxon>Viridiplantae</taxon>
        <taxon>Streptophyta</taxon>
        <taxon>Embryophyta</taxon>
        <taxon>Tracheophyta</taxon>
        <taxon>Spermatophyta</taxon>
        <taxon>Magnoliopsida</taxon>
        <taxon>Liliopsida</taxon>
        <taxon>Poales</taxon>
        <taxon>Poaceae</taxon>
        <taxon>BOP clade</taxon>
        <taxon>Pooideae</taxon>
        <taxon>Poodae</taxon>
        <taxon>Poeae</taxon>
        <taxon>Poeae Chloroplast Group 2 (Poeae type)</taxon>
        <taxon>Loliodinae</taxon>
        <taxon>Loliinae</taxon>
        <taxon>Lolium</taxon>
    </lineage>
</organism>
<dbReference type="InterPro" id="IPR013103">
    <property type="entry name" value="RVT_2"/>
</dbReference>
<feature type="domain" description="Reverse transcriptase Ty1/copia-type" evidence="2">
    <location>
        <begin position="46"/>
        <end position="118"/>
    </location>
</feature>
<protein>
    <recommendedName>
        <fullName evidence="2">Reverse transcriptase Ty1/copia-type domain-containing protein</fullName>
    </recommendedName>
</protein>
<feature type="compositionally biased region" description="Basic residues" evidence="1">
    <location>
        <begin position="199"/>
        <end position="210"/>
    </location>
</feature>
<proteinExistence type="predicted"/>
<evidence type="ECO:0000259" key="2">
    <source>
        <dbReference type="Pfam" id="PF07727"/>
    </source>
</evidence>
<dbReference type="AlphaFoldDB" id="A0AAD8X6P1"/>
<evidence type="ECO:0000313" key="4">
    <source>
        <dbReference type="Proteomes" id="UP001231189"/>
    </source>
</evidence>
<dbReference type="InterPro" id="IPR043502">
    <property type="entry name" value="DNA/RNA_pol_sf"/>
</dbReference>
<name>A0AAD8X6P1_LOLMU</name>
<comment type="caution">
    <text evidence="3">The sequence shown here is derived from an EMBL/GenBank/DDBJ whole genome shotgun (WGS) entry which is preliminary data.</text>
</comment>
<evidence type="ECO:0000256" key="1">
    <source>
        <dbReference type="SAM" id="MobiDB-lite"/>
    </source>
</evidence>
<feature type="compositionally biased region" description="Low complexity" evidence="1">
    <location>
        <begin position="230"/>
        <end position="240"/>
    </location>
</feature>
<dbReference type="SUPFAM" id="SSF56672">
    <property type="entry name" value="DNA/RNA polymerases"/>
    <property type="match status" value="1"/>
</dbReference>
<evidence type="ECO:0000313" key="3">
    <source>
        <dbReference type="EMBL" id="KAK1698641.1"/>
    </source>
</evidence>
<accession>A0AAD8X6P1</accession>
<feature type="compositionally biased region" description="Acidic residues" evidence="1">
    <location>
        <begin position="602"/>
        <end position="640"/>
    </location>
</feature>
<dbReference type="Pfam" id="PF07727">
    <property type="entry name" value="RVT_2"/>
    <property type="match status" value="1"/>
</dbReference>
<sequence length="640" mass="74342">MLSAPNGSSRTSQINMASSSATNQDWWHKAILKSKAWTLARHSHPLRFESIRILLAFAAHYGFKLQQMDVNSAFLNGPLHEEVYVKQPPGFEDPHFPDHVFKLNKALYGLKQAPRAWFEMSMMGELKYFLGFEIKQMRQGTFINQAKYIQDMLKRFDMKGANGIGTPMHLKCQLTLDETVKVVDPKLYRLMIGPSKPRSSAKVKPPPHRHREQEEQEEIISPRTTKRQRAAATASKRTTSGPQKPMSGLKKSQFLEIRGANPYLVPRNPRLCPNNYFYHANQERIYNEVYGTKEFNFCPQFSINMDKLRSKPEYFGEALEICEVQGLIPLMTFTHNYSKEVICQFYATAVFLQDETGFRSIKWMTKEHVMEATWEEFARGLGYELPGNDINYFRIHLQHKPMSKDKMANLYIPGRMMCGSAYDLLPTYDIMNRIYRNTINPKHTNQDEVHGFLVNLLVHTHEMKGSGKQLHIMDYIWHEMQDCAFLRKLPQYAPYITRLICLKWEQAHRGDLLEQCYPITIHKERSPNVKNHSLPRYGKNAPKDKEEEEEADSDDSDFVPNSVKTKGLFAKLTARLKNSEDSIPERTVRPSPPPHGKGHVENEDEDEDEDEDELMQGDDEEEDYDDEEDEEEEDEDEDDE</sequence>
<reference evidence="3" key="1">
    <citation type="submission" date="2023-07" db="EMBL/GenBank/DDBJ databases">
        <title>A chromosome-level genome assembly of Lolium multiflorum.</title>
        <authorList>
            <person name="Chen Y."/>
            <person name="Copetti D."/>
            <person name="Kolliker R."/>
            <person name="Studer B."/>
        </authorList>
    </citation>
    <scope>NUCLEOTIDE SEQUENCE</scope>
    <source>
        <strain evidence="3">02402/16</strain>
        <tissue evidence="3">Leaf</tissue>
    </source>
</reference>
<feature type="compositionally biased region" description="Basic and acidic residues" evidence="1">
    <location>
        <begin position="577"/>
        <end position="588"/>
    </location>
</feature>
<gene>
    <name evidence="3" type="ORF">QYE76_015338</name>
</gene>
<dbReference type="EMBL" id="JAUUTY010000001">
    <property type="protein sequence ID" value="KAK1698641.1"/>
    <property type="molecule type" value="Genomic_DNA"/>
</dbReference>
<feature type="region of interest" description="Disordered" evidence="1">
    <location>
        <begin position="193"/>
        <end position="250"/>
    </location>
</feature>
<feature type="compositionally biased region" description="Acidic residues" evidence="1">
    <location>
        <begin position="546"/>
        <end position="557"/>
    </location>
</feature>
<feature type="region of interest" description="Disordered" evidence="1">
    <location>
        <begin position="528"/>
        <end position="562"/>
    </location>
</feature>